<reference evidence="10" key="2">
    <citation type="submission" date="2013-03" db="EMBL/GenBank/DDBJ databases">
        <title>The Genome Sequence of Oribacterium sp. ACB1.</title>
        <authorList>
            <consortium name="The Broad Institute Genomics Platform"/>
            <consortium name="The Broad Institute Genome Sequencing Center for Infectious Disease"/>
            <person name="Earl A."/>
            <person name="Ward D."/>
            <person name="Feldgarden M."/>
            <person name="Gevers D."/>
            <person name="Sizova M."/>
            <person name="Hazen A."/>
            <person name="Epstein S."/>
            <person name="Walker B."/>
            <person name="Young S."/>
            <person name="Zeng Q."/>
            <person name="Gargeya S."/>
            <person name="Fitzgerald M."/>
            <person name="Haas B."/>
            <person name="Abouelleil A."/>
            <person name="Allen A.W."/>
            <person name="Alvarado L."/>
            <person name="Arachchi H.M."/>
            <person name="Berlin A.M."/>
            <person name="Chapman S.B."/>
            <person name="Gainer-Dewar J."/>
            <person name="Goldberg J."/>
            <person name="Griggs A."/>
            <person name="Gujja S."/>
            <person name="Hansen M."/>
            <person name="Howarth C."/>
            <person name="Imamovic A."/>
            <person name="Ireland A."/>
            <person name="Larimer J."/>
            <person name="McCowan C."/>
            <person name="Murphy C."/>
            <person name="Pearson M."/>
            <person name="Poon T.W."/>
            <person name="Priest M."/>
            <person name="Roberts A."/>
            <person name="Saif S."/>
            <person name="Shea T."/>
            <person name="Sisk P."/>
            <person name="Sykes S."/>
            <person name="Wortman J."/>
            <person name="Nusbaum C."/>
            <person name="Birren B."/>
        </authorList>
    </citation>
    <scope>NUCLEOTIDE SEQUENCE [LARGE SCALE GENOMIC DNA]</scope>
    <source>
        <strain evidence="10">ACB1</strain>
    </source>
</reference>
<reference evidence="10" key="1">
    <citation type="submission" date="2011-08" db="EMBL/GenBank/DDBJ databases">
        <authorList>
            <consortium name="The Broad Institute Genome Sequencing Platform"/>
            <person name="Earl A."/>
            <person name="Ward D."/>
            <person name="Feldgarden M."/>
            <person name="Gevers D."/>
            <person name="Sizova M."/>
            <person name="Hazen A."/>
            <person name="Epstein S."/>
            <person name="Young S.K."/>
            <person name="Zeng Q."/>
            <person name="Gargeya S."/>
            <person name="Fitzgerald M."/>
            <person name="Haas B."/>
            <person name="Abouelleil A."/>
            <person name="Alvarado L."/>
            <person name="Arachchi H.M."/>
            <person name="Berlin A."/>
            <person name="Brown A."/>
            <person name="Chapman S.B."/>
            <person name="Chen Z."/>
            <person name="Dunbar C."/>
            <person name="Freedman E."/>
            <person name="Gearin G."/>
            <person name="Gellesch M."/>
            <person name="Goldberg J."/>
            <person name="Griggs A."/>
            <person name="Gujja S."/>
            <person name="Heiman D."/>
            <person name="Howarth C."/>
            <person name="Larson L."/>
            <person name="Lui A."/>
            <person name="MacDonald P.J.P."/>
            <person name="Montmayeur A."/>
            <person name="Murphy C."/>
            <person name="Neiman D."/>
            <person name="Pearson M."/>
            <person name="Priest M."/>
            <person name="Roberts A."/>
            <person name="Saif S."/>
            <person name="Shea T."/>
            <person name="Shenoy N."/>
            <person name="Sisk P."/>
            <person name="Stolte C."/>
            <person name="Sykes S."/>
            <person name="Wortman J."/>
            <person name="Nusbaum C."/>
            <person name="Birren B."/>
        </authorList>
    </citation>
    <scope>NUCLEOTIDE SEQUENCE</scope>
    <source>
        <strain evidence="10">ACB1</strain>
    </source>
</reference>
<proteinExistence type="predicted"/>
<dbReference type="Pfam" id="PF00009">
    <property type="entry name" value="GTP_EFTU"/>
    <property type="match status" value="1"/>
</dbReference>
<dbReference type="PROSITE" id="PS51722">
    <property type="entry name" value="G_TR_2"/>
    <property type="match status" value="1"/>
</dbReference>
<dbReference type="RefSeq" id="WP_009534048.1">
    <property type="nucleotide sequence ID" value="NZ_KE148312.1"/>
</dbReference>
<dbReference type="CDD" id="cd03696">
    <property type="entry name" value="SelB_II"/>
    <property type="match status" value="1"/>
</dbReference>
<dbReference type="PRINTS" id="PR00315">
    <property type="entry name" value="ELONGATNFCT"/>
</dbReference>
<dbReference type="PROSITE" id="PS00301">
    <property type="entry name" value="G_TR_1"/>
    <property type="match status" value="1"/>
</dbReference>
<dbReference type="InterPro" id="IPR000795">
    <property type="entry name" value="T_Tr_GTP-bd_dom"/>
</dbReference>
<dbReference type="InterPro" id="IPR036388">
    <property type="entry name" value="WH-like_DNA-bd_sf"/>
</dbReference>
<dbReference type="InterPro" id="IPR015190">
    <property type="entry name" value="Elong_fac_SelB-wing-hlx_typ-2"/>
</dbReference>
<dbReference type="GO" id="GO:0005525">
    <property type="term" value="F:GTP binding"/>
    <property type="evidence" value="ECO:0007669"/>
    <property type="project" value="UniProtKB-KW"/>
</dbReference>
<evidence type="ECO:0000256" key="2">
    <source>
        <dbReference type="ARBA" id="ARBA00015953"/>
    </source>
</evidence>
<dbReference type="GO" id="GO:0003746">
    <property type="term" value="F:translation elongation factor activity"/>
    <property type="evidence" value="ECO:0007669"/>
    <property type="project" value="UniProtKB-KW"/>
</dbReference>
<evidence type="ECO:0000256" key="4">
    <source>
        <dbReference type="ARBA" id="ARBA00022741"/>
    </source>
</evidence>
<evidence type="ECO:0000256" key="5">
    <source>
        <dbReference type="ARBA" id="ARBA00022917"/>
    </source>
</evidence>
<dbReference type="SUPFAM" id="SSF52540">
    <property type="entry name" value="P-loop containing nucleoside triphosphate hydrolases"/>
    <property type="match status" value="1"/>
</dbReference>
<dbReference type="GO" id="GO:0001514">
    <property type="term" value="P:selenocysteine incorporation"/>
    <property type="evidence" value="ECO:0007669"/>
    <property type="project" value="InterPro"/>
</dbReference>
<dbReference type="Pfam" id="PF03144">
    <property type="entry name" value="GTP_EFTU_D2"/>
    <property type="match status" value="1"/>
</dbReference>
<dbReference type="Gene3D" id="1.10.10.2770">
    <property type="match status" value="1"/>
</dbReference>
<dbReference type="CDD" id="cd04171">
    <property type="entry name" value="SelB"/>
    <property type="match status" value="1"/>
</dbReference>
<dbReference type="HOGENOM" id="CLU_023030_3_0_9"/>
<dbReference type="InterPro" id="IPR036390">
    <property type="entry name" value="WH_DNA-bd_sf"/>
</dbReference>
<dbReference type="InterPro" id="IPR027417">
    <property type="entry name" value="P-loop_NTPase"/>
</dbReference>
<dbReference type="SUPFAM" id="SSF46785">
    <property type="entry name" value="Winged helix' DNA-binding domain"/>
    <property type="match status" value="1"/>
</dbReference>
<comment type="caution">
    <text evidence="10">The sequence shown here is derived from an EMBL/GenBank/DDBJ whole genome shotgun (WGS) entry which is preliminary data.</text>
</comment>
<dbReference type="InterPro" id="IPR009000">
    <property type="entry name" value="Transl_B-barrel_sf"/>
</dbReference>
<dbReference type="GO" id="GO:0003924">
    <property type="term" value="F:GTPase activity"/>
    <property type="evidence" value="ECO:0007669"/>
    <property type="project" value="InterPro"/>
</dbReference>
<dbReference type="InterPro" id="IPR057335">
    <property type="entry name" value="Beta-barrel_SelB"/>
</dbReference>
<keyword evidence="4" id="KW-0547">Nucleotide-binding</keyword>
<keyword evidence="5" id="KW-0648">Protein biosynthesis</keyword>
<dbReference type="InterPro" id="IPR004161">
    <property type="entry name" value="EFTu-like_2"/>
</dbReference>
<dbReference type="CDD" id="cd15491">
    <property type="entry name" value="selB_III"/>
    <property type="match status" value="1"/>
</dbReference>
<comment type="function">
    <text evidence="7">Translation factor necessary for the incorporation of selenocysteine into proteins. It probably replaces EF-Tu for the insertion of selenocysteine directed by the UGA codon. SelB binds GTP and GDP.</text>
</comment>
<dbReference type="Pfam" id="PF09107">
    <property type="entry name" value="WHD_3rd_SelB"/>
    <property type="match status" value="1"/>
</dbReference>
<dbReference type="InterPro" id="IPR015191">
    <property type="entry name" value="SelB_WHD4"/>
</dbReference>
<dbReference type="PANTHER" id="PTHR43721">
    <property type="entry name" value="ELONGATION FACTOR TU-RELATED"/>
    <property type="match status" value="1"/>
</dbReference>
<dbReference type="NCBIfam" id="TIGR00475">
    <property type="entry name" value="selB"/>
    <property type="match status" value="1"/>
</dbReference>
<dbReference type="PANTHER" id="PTHR43721:SF11">
    <property type="entry name" value="SELENOCYSTEINE-SPECIFIC ELONGATION FACTOR"/>
    <property type="match status" value="1"/>
</dbReference>
<keyword evidence="11" id="KW-1185">Reference proteome</keyword>
<dbReference type="AlphaFoldDB" id="G9WLG6"/>
<evidence type="ECO:0000256" key="8">
    <source>
        <dbReference type="ARBA" id="ARBA00031615"/>
    </source>
</evidence>
<dbReference type="Pfam" id="PF09106">
    <property type="entry name" value="WHD_2nd_SelB"/>
    <property type="match status" value="1"/>
</dbReference>
<feature type="domain" description="Tr-type G" evidence="9">
    <location>
        <begin position="1"/>
        <end position="173"/>
    </location>
</feature>
<accession>G9WLG6</accession>
<dbReference type="Proteomes" id="UP000018461">
    <property type="component" value="Unassembled WGS sequence"/>
</dbReference>
<dbReference type="InterPro" id="IPR050055">
    <property type="entry name" value="EF-Tu_GTPase"/>
</dbReference>
<evidence type="ECO:0000313" key="11">
    <source>
        <dbReference type="Proteomes" id="UP000018461"/>
    </source>
</evidence>
<dbReference type="STRING" id="796943.HMPREF9625_00175"/>
<dbReference type="Gene3D" id="1.10.10.10">
    <property type="entry name" value="Winged helix-like DNA-binding domain superfamily/Winged helix DNA-binding domain"/>
    <property type="match status" value="1"/>
</dbReference>
<dbReference type="NCBIfam" id="TIGR00231">
    <property type="entry name" value="small_GTP"/>
    <property type="match status" value="1"/>
</dbReference>
<protein>
    <recommendedName>
        <fullName evidence="2">Selenocysteine-specific elongation factor</fullName>
    </recommendedName>
    <alternativeName>
        <fullName evidence="8">SelB translation factor</fullName>
    </alternativeName>
</protein>
<dbReference type="EMBL" id="AFZC02000003">
    <property type="protein sequence ID" value="EHL12621.1"/>
    <property type="molecule type" value="Genomic_DNA"/>
</dbReference>
<evidence type="ECO:0000256" key="7">
    <source>
        <dbReference type="ARBA" id="ARBA00025526"/>
    </source>
</evidence>
<evidence type="ECO:0000259" key="9">
    <source>
        <dbReference type="PROSITE" id="PS51722"/>
    </source>
</evidence>
<dbReference type="SUPFAM" id="SSF50447">
    <property type="entry name" value="Translation proteins"/>
    <property type="match status" value="1"/>
</dbReference>
<dbReference type="Gene3D" id="2.40.30.10">
    <property type="entry name" value="Translation factors"/>
    <property type="match status" value="1"/>
</dbReference>
<evidence type="ECO:0000256" key="3">
    <source>
        <dbReference type="ARBA" id="ARBA00022490"/>
    </source>
</evidence>
<dbReference type="GO" id="GO:0003723">
    <property type="term" value="F:RNA binding"/>
    <property type="evidence" value="ECO:0007669"/>
    <property type="project" value="InterPro"/>
</dbReference>
<dbReference type="InterPro" id="IPR004535">
    <property type="entry name" value="Transl_elong_SelB"/>
</dbReference>
<keyword evidence="6" id="KW-0342">GTP-binding</keyword>
<evidence type="ECO:0000313" key="10">
    <source>
        <dbReference type="EMBL" id="EHL12621.1"/>
    </source>
</evidence>
<dbReference type="PATRIC" id="fig|796943.3.peg.554"/>
<name>G9WLG6_9FIRM</name>
<dbReference type="InterPro" id="IPR005225">
    <property type="entry name" value="Small_GTP-bd"/>
</dbReference>
<dbReference type="SUPFAM" id="SSF50465">
    <property type="entry name" value="EF-Tu/eEF-1alpha/eIF2-gamma C-terminal domain"/>
    <property type="match status" value="1"/>
</dbReference>
<evidence type="ECO:0000256" key="1">
    <source>
        <dbReference type="ARBA" id="ARBA00004496"/>
    </source>
</evidence>
<dbReference type="Gene3D" id="3.40.50.300">
    <property type="entry name" value="P-loop containing nucleotide triphosphate hydrolases"/>
    <property type="match status" value="1"/>
</dbReference>
<keyword evidence="10" id="KW-0251">Elongation factor</keyword>
<dbReference type="InterPro" id="IPR009001">
    <property type="entry name" value="Transl_elong_EF1A/Init_IF2_C"/>
</dbReference>
<dbReference type="InterPro" id="IPR031157">
    <property type="entry name" value="G_TR_CS"/>
</dbReference>
<keyword evidence="3" id="KW-0963">Cytoplasm</keyword>
<organism evidence="10 11">
    <name type="scientific">Oribacterium parvum ACB1</name>
    <dbReference type="NCBI Taxonomy" id="796943"/>
    <lineage>
        <taxon>Bacteria</taxon>
        <taxon>Bacillati</taxon>
        <taxon>Bacillota</taxon>
        <taxon>Clostridia</taxon>
        <taxon>Lachnospirales</taxon>
        <taxon>Lachnospiraceae</taxon>
        <taxon>Oribacterium</taxon>
    </lineage>
</organism>
<gene>
    <name evidence="10" type="ORF">HMPREF9625_00175</name>
</gene>
<comment type="subcellular location">
    <subcellularLocation>
        <location evidence="1">Cytoplasm</location>
    </subcellularLocation>
</comment>
<dbReference type="GO" id="GO:0005737">
    <property type="term" value="C:cytoplasm"/>
    <property type="evidence" value="ECO:0007669"/>
    <property type="project" value="UniProtKB-SubCell"/>
</dbReference>
<dbReference type="Pfam" id="PF25461">
    <property type="entry name" value="Beta-barrel_SelB"/>
    <property type="match status" value="1"/>
</dbReference>
<sequence length="641" mass="72761">MKHIIIGTAGHIDHGKTTLIRALTGRNTDRLKEEQDRGITIELGFTWFDLEEGLRCGIIDVPGHEKFIQQMVSGVVGMDMVLVVVAADEGIMPQTREHLDILKLLGIEKCILVLTKCDTVDLEWISMMEEDIRKELKDTILEDAPVVRVSSVTGEGIEDCKKAISAMVKALPERDTKGIPRLPIDRVFSLQGFGTIITGTLISGTLHKGDALEIYPEGLKARIRNIQVHEQDSEIAEAGQRVALNLTGVKKEELHKGSVISAENSMENSTLMDGKVTMLPDTKRSLKNRERLHFLSGTKEVLCRVVLLDKEEIGPGEEGLCEFILEEETVFKRGDRFILRFYSPVETIGGGVVLEPNARKKKRFSDDTIQELLSKDKGSLEDVLETLLREELETLYTISALAKRISHSKEEIEPAMENLIREERVFPVLVQKERYFLHKENAYILSTEMEHVLETFYKKHPYRIGIPKAEMREKLLKNSKQNLFDACMPFISGVRLEGEYLLLTDRTDFKDEAYQRMETNILSQLSEAGFMLPRVEELDRKKAKEEDFLDILQNLVVEGQLVKVGEDPELLILKENLDKAEDYLKSYFSENEILGIASLKEQFGTSRKCAKALIQYFDKVKMTKRVAGEAERVAGQELKHQ</sequence>
<evidence type="ECO:0000256" key="6">
    <source>
        <dbReference type="ARBA" id="ARBA00023134"/>
    </source>
</evidence>